<dbReference type="PROSITE" id="PS50977">
    <property type="entry name" value="HTH_TETR_2"/>
    <property type="match status" value="1"/>
</dbReference>
<dbReference type="EMBL" id="JBITGY010000014">
    <property type="protein sequence ID" value="MFI6504185.1"/>
    <property type="molecule type" value="Genomic_DNA"/>
</dbReference>
<protein>
    <submittedName>
        <fullName evidence="5">TetR/AcrR family transcriptional regulator</fullName>
    </submittedName>
</protein>
<dbReference type="Pfam" id="PF19344">
    <property type="entry name" value="TetR_C_32"/>
    <property type="match status" value="1"/>
</dbReference>
<reference evidence="5 6" key="1">
    <citation type="submission" date="2024-10" db="EMBL/GenBank/DDBJ databases">
        <title>The Natural Products Discovery Center: Release of the First 8490 Sequenced Strains for Exploring Actinobacteria Biosynthetic Diversity.</title>
        <authorList>
            <person name="Kalkreuter E."/>
            <person name="Kautsar S.A."/>
            <person name="Yang D."/>
            <person name="Bader C.D."/>
            <person name="Teijaro C.N."/>
            <person name="Fluegel L."/>
            <person name="Davis C.M."/>
            <person name="Simpson J.R."/>
            <person name="Lauterbach L."/>
            <person name="Steele A.D."/>
            <person name="Gui C."/>
            <person name="Meng S."/>
            <person name="Li G."/>
            <person name="Viehrig K."/>
            <person name="Ye F."/>
            <person name="Su P."/>
            <person name="Kiefer A.F."/>
            <person name="Nichols A."/>
            <person name="Cepeda A.J."/>
            <person name="Yan W."/>
            <person name="Fan B."/>
            <person name="Jiang Y."/>
            <person name="Adhikari A."/>
            <person name="Zheng C.-J."/>
            <person name="Schuster L."/>
            <person name="Cowan T.M."/>
            <person name="Smanski M.J."/>
            <person name="Chevrette M.G."/>
            <person name="De Carvalho L.P.S."/>
            <person name="Shen B."/>
        </authorList>
    </citation>
    <scope>NUCLEOTIDE SEQUENCE [LARGE SCALE GENOMIC DNA]</scope>
    <source>
        <strain evidence="5 6">NPDC050545</strain>
    </source>
</reference>
<gene>
    <name evidence="5" type="ORF">ACIBG2_42850</name>
</gene>
<proteinExistence type="predicted"/>
<dbReference type="PANTHER" id="PTHR30055:SF226">
    <property type="entry name" value="HTH-TYPE TRANSCRIPTIONAL REGULATOR PKSA"/>
    <property type="match status" value="1"/>
</dbReference>
<dbReference type="Gene3D" id="1.10.357.10">
    <property type="entry name" value="Tetracycline Repressor, domain 2"/>
    <property type="match status" value="1"/>
</dbReference>
<evidence type="ECO:0000259" key="4">
    <source>
        <dbReference type="PROSITE" id="PS50977"/>
    </source>
</evidence>
<feature type="DNA-binding region" description="H-T-H motif" evidence="2">
    <location>
        <begin position="45"/>
        <end position="64"/>
    </location>
</feature>
<dbReference type="InterPro" id="IPR045823">
    <property type="entry name" value="TetR_C_32"/>
</dbReference>
<evidence type="ECO:0000313" key="6">
    <source>
        <dbReference type="Proteomes" id="UP001612741"/>
    </source>
</evidence>
<dbReference type="SUPFAM" id="SSF48498">
    <property type="entry name" value="Tetracyclin repressor-like, C-terminal domain"/>
    <property type="match status" value="1"/>
</dbReference>
<name>A0ABW7Z8J0_9ACTN</name>
<dbReference type="InterPro" id="IPR050109">
    <property type="entry name" value="HTH-type_TetR-like_transc_reg"/>
</dbReference>
<dbReference type="InterPro" id="IPR009057">
    <property type="entry name" value="Homeodomain-like_sf"/>
</dbReference>
<organism evidence="5 6">
    <name type="scientific">Nonomuraea typhae</name>
    <dbReference type="NCBI Taxonomy" id="2603600"/>
    <lineage>
        <taxon>Bacteria</taxon>
        <taxon>Bacillati</taxon>
        <taxon>Actinomycetota</taxon>
        <taxon>Actinomycetes</taxon>
        <taxon>Streptosporangiales</taxon>
        <taxon>Streptosporangiaceae</taxon>
        <taxon>Nonomuraea</taxon>
    </lineage>
</organism>
<evidence type="ECO:0000256" key="1">
    <source>
        <dbReference type="ARBA" id="ARBA00023125"/>
    </source>
</evidence>
<sequence>MNSQQQAGRRERGRPPGPGVTVEQRRAELLDAAERAIRVRGTAVSMADIAREAGYARSALYAMFADRASVLTALSERHAERIYVAIADGMRLVPEPRGRFRVTLDVLCRWVEAEPQLYRVLSRHPLADEGPDRGLFDVVSASLESLLRSTLRASGADPAPAAPWARAMVGSMAAAVEWWLREDTMSRDSLVEHLTDLFWDGGAALPPGWLDVGAAES</sequence>
<dbReference type="InterPro" id="IPR001647">
    <property type="entry name" value="HTH_TetR"/>
</dbReference>
<evidence type="ECO:0000313" key="5">
    <source>
        <dbReference type="EMBL" id="MFI6504185.1"/>
    </source>
</evidence>
<keyword evidence="6" id="KW-1185">Reference proteome</keyword>
<dbReference type="SUPFAM" id="SSF46689">
    <property type="entry name" value="Homeodomain-like"/>
    <property type="match status" value="1"/>
</dbReference>
<dbReference type="Proteomes" id="UP001612741">
    <property type="component" value="Unassembled WGS sequence"/>
</dbReference>
<dbReference type="Pfam" id="PF00440">
    <property type="entry name" value="TetR_N"/>
    <property type="match status" value="1"/>
</dbReference>
<comment type="caution">
    <text evidence="5">The sequence shown here is derived from an EMBL/GenBank/DDBJ whole genome shotgun (WGS) entry which is preliminary data.</text>
</comment>
<feature type="domain" description="HTH tetR-type" evidence="4">
    <location>
        <begin position="23"/>
        <end position="82"/>
    </location>
</feature>
<dbReference type="InterPro" id="IPR036271">
    <property type="entry name" value="Tet_transcr_reg_TetR-rel_C_sf"/>
</dbReference>
<dbReference type="RefSeq" id="WP_397089943.1">
    <property type="nucleotide sequence ID" value="NZ_JBITGY010000014.1"/>
</dbReference>
<accession>A0ABW7Z8J0</accession>
<evidence type="ECO:0000256" key="2">
    <source>
        <dbReference type="PROSITE-ProRule" id="PRU00335"/>
    </source>
</evidence>
<evidence type="ECO:0000256" key="3">
    <source>
        <dbReference type="SAM" id="MobiDB-lite"/>
    </source>
</evidence>
<dbReference type="PANTHER" id="PTHR30055">
    <property type="entry name" value="HTH-TYPE TRANSCRIPTIONAL REGULATOR RUTR"/>
    <property type="match status" value="1"/>
</dbReference>
<keyword evidence="1 2" id="KW-0238">DNA-binding</keyword>
<feature type="region of interest" description="Disordered" evidence="3">
    <location>
        <begin position="1"/>
        <end position="21"/>
    </location>
</feature>